<dbReference type="EMBL" id="JAGMUU010000028">
    <property type="protein sequence ID" value="KAH7120425.1"/>
    <property type="molecule type" value="Genomic_DNA"/>
</dbReference>
<dbReference type="GO" id="GO:0016020">
    <property type="term" value="C:membrane"/>
    <property type="evidence" value="ECO:0007669"/>
    <property type="project" value="UniProtKB-SubCell"/>
</dbReference>
<feature type="transmembrane region" description="Helical" evidence="7">
    <location>
        <begin position="37"/>
        <end position="58"/>
    </location>
</feature>
<feature type="transmembrane region" description="Helical" evidence="7">
    <location>
        <begin position="266"/>
        <end position="289"/>
    </location>
</feature>
<feature type="compositionally biased region" description="Polar residues" evidence="6">
    <location>
        <begin position="321"/>
        <end position="332"/>
    </location>
</feature>
<evidence type="ECO:0000256" key="3">
    <source>
        <dbReference type="ARBA" id="ARBA00022989"/>
    </source>
</evidence>
<feature type="domain" description="Rhodopsin" evidence="8">
    <location>
        <begin position="54"/>
        <end position="290"/>
    </location>
</feature>
<keyword evidence="10" id="KW-1185">Reference proteome</keyword>
<dbReference type="InterPro" id="IPR049326">
    <property type="entry name" value="Rhodopsin_dom_fungi"/>
</dbReference>
<feature type="transmembrane region" description="Helical" evidence="7">
    <location>
        <begin position="70"/>
        <end position="95"/>
    </location>
</feature>
<evidence type="ECO:0000256" key="6">
    <source>
        <dbReference type="SAM" id="MobiDB-lite"/>
    </source>
</evidence>
<keyword evidence="2 7" id="KW-0812">Transmembrane</keyword>
<evidence type="ECO:0000256" key="2">
    <source>
        <dbReference type="ARBA" id="ARBA00022692"/>
    </source>
</evidence>
<dbReference type="AlphaFoldDB" id="A0A9P9IID9"/>
<dbReference type="PANTHER" id="PTHR33048">
    <property type="entry name" value="PTH11-LIKE INTEGRAL MEMBRANE PROTEIN (AFU_ORTHOLOGUE AFUA_5G11245)"/>
    <property type="match status" value="1"/>
</dbReference>
<dbReference type="Pfam" id="PF20684">
    <property type="entry name" value="Fung_rhodopsin"/>
    <property type="match status" value="1"/>
</dbReference>
<evidence type="ECO:0000313" key="9">
    <source>
        <dbReference type="EMBL" id="KAH7120425.1"/>
    </source>
</evidence>
<name>A0A9P9IID9_9HYPO</name>
<sequence length="377" mass="42245">MLPTRGDRRSPHSSIMLAHLRSDESDTLPHDNIGSRLLISVWVLCGFAGIFLGLRVYCKILGRRGLWWDDGFLIAAFVALVTECGLIVAMVGLGYGKHIWDFEQANVPEWVLLSNCRTTFTVAAACWSKTSFGITLTRITEGWTKRFIFILLVSMNIFLGLSGLFPWVNCTPIKKSWSPFTEGTCWPSKTLVHYNIFSGAYSAACDIILALLPWTVLRTLQMAMREKLGVGLAMSMGIFAGITAIIKTKNLTLLLESDFYKSVQLTIWDTAESSVTIMAASIPVLRVLIREAKSSARKYYHAEDGHNTYRTQIISHRTHASELQATRNVQDPTTDDGSDKGILNPQKGIFCTDEVAVKYYQKEATETYEMKAYRSKL</sequence>
<protein>
    <recommendedName>
        <fullName evidence="8">Rhodopsin domain-containing protein</fullName>
    </recommendedName>
</protein>
<feature type="transmembrane region" description="Helical" evidence="7">
    <location>
        <begin position="228"/>
        <end position="246"/>
    </location>
</feature>
<evidence type="ECO:0000256" key="1">
    <source>
        <dbReference type="ARBA" id="ARBA00004141"/>
    </source>
</evidence>
<evidence type="ECO:0000256" key="5">
    <source>
        <dbReference type="ARBA" id="ARBA00038359"/>
    </source>
</evidence>
<feature type="transmembrane region" description="Helical" evidence="7">
    <location>
        <begin position="147"/>
        <end position="168"/>
    </location>
</feature>
<accession>A0A9P9IID9</accession>
<evidence type="ECO:0000256" key="4">
    <source>
        <dbReference type="ARBA" id="ARBA00023136"/>
    </source>
</evidence>
<keyword evidence="4 7" id="KW-0472">Membrane</keyword>
<comment type="subcellular location">
    <subcellularLocation>
        <location evidence="1">Membrane</location>
        <topology evidence="1">Multi-pass membrane protein</topology>
    </subcellularLocation>
</comment>
<evidence type="ECO:0000256" key="7">
    <source>
        <dbReference type="SAM" id="Phobius"/>
    </source>
</evidence>
<proteinExistence type="inferred from homology"/>
<keyword evidence="3 7" id="KW-1133">Transmembrane helix</keyword>
<reference evidence="9" key="1">
    <citation type="journal article" date="2021" name="Nat. Commun.">
        <title>Genetic determinants of endophytism in the Arabidopsis root mycobiome.</title>
        <authorList>
            <person name="Mesny F."/>
            <person name="Miyauchi S."/>
            <person name="Thiergart T."/>
            <person name="Pickel B."/>
            <person name="Atanasova L."/>
            <person name="Karlsson M."/>
            <person name="Huettel B."/>
            <person name="Barry K.W."/>
            <person name="Haridas S."/>
            <person name="Chen C."/>
            <person name="Bauer D."/>
            <person name="Andreopoulos W."/>
            <person name="Pangilinan J."/>
            <person name="LaButti K."/>
            <person name="Riley R."/>
            <person name="Lipzen A."/>
            <person name="Clum A."/>
            <person name="Drula E."/>
            <person name="Henrissat B."/>
            <person name="Kohler A."/>
            <person name="Grigoriev I.V."/>
            <person name="Martin F.M."/>
            <person name="Hacquard S."/>
        </authorList>
    </citation>
    <scope>NUCLEOTIDE SEQUENCE</scope>
    <source>
        <strain evidence="9">MPI-CAGE-AT-0021</strain>
    </source>
</reference>
<evidence type="ECO:0000313" key="10">
    <source>
        <dbReference type="Proteomes" id="UP000717696"/>
    </source>
</evidence>
<gene>
    <name evidence="9" type="ORF">B0J13DRAFT_599607</name>
</gene>
<evidence type="ECO:0000259" key="8">
    <source>
        <dbReference type="Pfam" id="PF20684"/>
    </source>
</evidence>
<organism evidence="9 10">
    <name type="scientific">Dactylonectria estremocensis</name>
    <dbReference type="NCBI Taxonomy" id="1079267"/>
    <lineage>
        <taxon>Eukaryota</taxon>
        <taxon>Fungi</taxon>
        <taxon>Dikarya</taxon>
        <taxon>Ascomycota</taxon>
        <taxon>Pezizomycotina</taxon>
        <taxon>Sordariomycetes</taxon>
        <taxon>Hypocreomycetidae</taxon>
        <taxon>Hypocreales</taxon>
        <taxon>Nectriaceae</taxon>
        <taxon>Dactylonectria</taxon>
    </lineage>
</organism>
<feature type="transmembrane region" description="Helical" evidence="7">
    <location>
        <begin position="196"/>
        <end position="216"/>
    </location>
</feature>
<feature type="region of interest" description="Disordered" evidence="6">
    <location>
        <begin position="321"/>
        <end position="342"/>
    </location>
</feature>
<dbReference type="Proteomes" id="UP000717696">
    <property type="component" value="Unassembled WGS sequence"/>
</dbReference>
<comment type="similarity">
    <text evidence="5">Belongs to the SAT4 family.</text>
</comment>
<dbReference type="OrthoDB" id="5417887at2759"/>
<comment type="caution">
    <text evidence="9">The sequence shown here is derived from an EMBL/GenBank/DDBJ whole genome shotgun (WGS) entry which is preliminary data.</text>
</comment>
<dbReference type="PANTHER" id="PTHR33048:SF42">
    <property type="entry name" value="INTEGRAL MEMBRANE PROTEIN"/>
    <property type="match status" value="1"/>
</dbReference>
<dbReference type="InterPro" id="IPR052337">
    <property type="entry name" value="SAT4-like"/>
</dbReference>